<gene>
    <name evidence="2" type="ORF">UFOVP228_32</name>
    <name evidence="1" type="ORF">UFOVP47_70</name>
</gene>
<dbReference type="InterPro" id="IPR027417">
    <property type="entry name" value="P-loop_NTPase"/>
</dbReference>
<reference evidence="1" key="1">
    <citation type="submission" date="2020-05" db="EMBL/GenBank/DDBJ databases">
        <authorList>
            <person name="Chiriac C."/>
            <person name="Salcher M."/>
            <person name="Ghai R."/>
            <person name="Kavagutti S V."/>
        </authorList>
    </citation>
    <scope>NUCLEOTIDE SEQUENCE</scope>
</reference>
<evidence type="ECO:0000313" key="1">
    <source>
        <dbReference type="EMBL" id="CAB4241114.1"/>
    </source>
</evidence>
<dbReference type="EMBL" id="LR798273">
    <property type="protein sequence ID" value="CAB5219155.1"/>
    <property type="molecule type" value="Genomic_DNA"/>
</dbReference>
<dbReference type="Gene3D" id="3.40.50.300">
    <property type="entry name" value="P-loop containing nucleotide triphosphate hydrolases"/>
    <property type="match status" value="1"/>
</dbReference>
<dbReference type="EMBL" id="LR797820">
    <property type="protein sequence ID" value="CAB4241114.1"/>
    <property type="molecule type" value="Genomic_DNA"/>
</dbReference>
<protein>
    <recommendedName>
        <fullName evidence="3">AAA domain containing protein</fullName>
    </recommendedName>
</protein>
<name>A0A6J5TAC7_9CAUD</name>
<evidence type="ECO:0000313" key="2">
    <source>
        <dbReference type="EMBL" id="CAB5219155.1"/>
    </source>
</evidence>
<evidence type="ECO:0008006" key="3">
    <source>
        <dbReference type="Google" id="ProtNLM"/>
    </source>
</evidence>
<accession>A0A6J5TAC7</accession>
<sequence length="375" mass="41270">MAKFLSHRQVSALIKAVGHKRTVLVEGEAGSGKTSMHHAMAKDPAFRGFYMPKPIDCTQLSDGSVWMPDIDRSRGVSRELPNERFGVNDENHKGVEGARPAVICLDEIGKTRQFIKDVLAPIVYERRVGNYELPEGSIVFGCTNLTDEGLGDHMQAHLRNRLIIVQMRKPTKDEWVQDFAVPNAVNETVIAAVEMYPMCFDSFLDYRQGGKHQSKKQATDNAYISDPGNAGQGQVVTGRSLHTASDIVDARAGYDDETLQAALGGAVGDQFAANIMSMIRFGDQLPAYDRVVNDPAGAPLPSNPTAQIVQVFQFIKQVKDKEEAEAVSEYTNRTRAEMKSLFVNSVANAKGRLQDFALSATFNRMLAENRAFLGS</sequence>
<proteinExistence type="predicted"/>
<organism evidence="1">
    <name type="scientific">uncultured Caudovirales phage</name>
    <dbReference type="NCBI Taxonomy" id="2100421"/>
    <lineage>
        <taxon>Viruses</taxon>
        <taxon>Duplodnaviria</taxon>
        <taxon>Heunggongvirae</taxon>
        <taxon>Uroviricota</taxon>
        <taxon>Caudoviricetes</taxon>
        <taxon>Peduoviridae</taxon>
        <taxon>Maltschvirus</taxon>
        <taxon>Maltschvirus maltsch</taxon>
    </lineage>
</organism>
<dbReference type="SUPFAM" id="SSF52540">
    <property type="entry name" value="P-loop containing nucleoside triphosphate hydrolases"/>
    <property type="match status" value="1"/>
</dbReference>